<keyword evidence="3" id="KW-1185">Reference proteome</keyword>
<comment type="caution">
    <text evidence="2">The sequence shown here is derived from an EMBL/GenBank/DDBJ whole genome shotgun (WGS) entry which is preliminary data.</text>
</comment>
<reference evidence="2 3" key="1">
    <citation type="submission" date="2021-03" db="EMBL/GenBank/DDBJ databases">
        <title>Sequencing the genomes of 1000 actinobacteria strains.</title>
        <authorList>
            <person name="Klenk H.-P."/>
        </authorList>
    </citation>
    <scope>NUCLEOTIDE SEQUENCE [LARGE SCALE GENOMIC DNA]</scope>
    <source>
        <strain evidence="2 3">DSM 45516</strain>
    </source>
</reference>
<name>A0ABS4QQM2_9NOCA</name>
<evidence type="ECO:0000313" key="2">
    <source>
        <dbReference type="EMBL" id="MBP2193329.1"/>
    </source>
</evidence>
<evidence type="ECO:0000256" key="1">
    <source>
        <dbReference type="SAM" id="MobiDB-lite"/>
    </source>
</evidence>
<proteinExistence type="predicted"/>
<feature type="compositionally biased region" description="Basic and acidic residues" evidence="1">
    <location>
        <begin position="1"/>
        <end position="17"/>
    </location>
</feature>
<dbReference type="Proteomes" id="UP001519325">
    <property type="component" value="Unassembled WGS sequence"/>
</dbReference>
<gene>
    <name evidence="2" type="ORF">BJ987_006230</name>
</gene>
<feature type="compositionally biased region" description="Basic and acidic residues" evidence="1">
    <location>
        <begin position="47"/>
        <end position="80"/>
    </location>
</feature>
<dbReference type="RefSeq" id="WP_209896606.1">
    <property type="nucleotide sequence ID" value="NZ_JAGGMR010000001.1"/>
</dbReference>
<feature type="region of interest" description="Disordered" evidence="1">
    <location>
        <begin position="1"/>
        <end position="91"/>
    </location>
</feature>
<dbReference type="EMBL" id="JAGGMR010000001">
    <property type="protein sequence ID" value="MBP2193329.1"/>
    <property type="molecule type" value="Genomic_DNA"/>
</dbReference>
<protein>
    <submittedName>
        <fullName evidence="2">Uncharacterized protein</fullName>
    </submittedName>
</protein>
<sequence length="91" mass="10278">MERHQDLSQDARRKAGDESAAAQRAERHDQMTDMNLIRAESGGDYEPPTRADMEGRIDRERKTTPREDRHAAKSSTHDATRVANTDLDEGS</sequence>
<accession>A0ABS4QQM2</accession>
<evidence type="ECO:0000313" key="3">
    <source>
        <dbReference type="Proteomes" id="UP001519325"/>
    </source>
</evidence>
<organism evidence="2 3">
    <name type="scientific">Nocardia goodfellowii</name>
    <dbReference type="NCBI Taxonomy" id="882446"/>
    <lineage>
        <taxon>Bacteria</taxon>
        <taxon>Bacillati</taxon>
        <taxon>Actinomycetota</taxon>
        <taxon>Actinomycetes</taxon>
        <taxon>Mycobacteriales</taxon>
        <taxon>Nocardiaceae</taxon>
        <taxon>Nocardia</taxon>
    </lineage>
</organism>